<keyword evidence="4" id="KW-0645">Protease</keyword>
<feature type="domain" description="PDZ" evidence="12">
    <location>
        <begin position="161"/>
        <end position="184"/>
    </location>
</feature>
<evidence type="ECO:0000256" key="1">
    <source>
        <dbReference type="ARBA" id="ARBA00001947"/>
    </source>
</evidence>
<comment type="subcellular location">
    <subcellularLocation>
        <location evidence="2">Membrane</location>
        <topology evidence="2">Multi-pass membrane protein</topology>
    </subcellularLocation>
</comment>
<dbReference type="GO" id="GO:0016020">
    <property type="term" value="C:membrane"/>
    <property type="evidence" value="ECO:0007669"/>
    <property type="project" value="UniProtKB-SubCell"/>
</dbReference>
<dbReference type="PROSITE" id="PS50106">
    <property type="entry name" value="PDZ"/>
    <property type="match status" value="1"/>
</dbReference>
<dbReference type="CDD" id="cd06163">
    <property type="entry name" value="S2P-M50_PDZ_RseP-like"/>
    <property type="match status" value="1"/>
</dbReference>
<reference evidence="13 14" key="1">
    <citation type="submission" date="2023-10" db="EMBL/GenBank/DDBJ databases">
        <title>Rubellicoccus peritrichatus gen. nov., sp. nov., isolated from an algae of coral reef tank.</title>
        <authorList>
            <person name="Luo J."/>
        </authorList>
    </citation>
    <scope>NUCLEOTIDE SEQUENCE [LARGE SCALE GENOMIC DNA]</scope>
    <source>
        <strain evidence="13 14">CR14</strain>
    </source>
</reference>
<feature type="transmembrane region" description="Helical" evidence="11">
    <location>
        <begin position="107"/>
        <end position="132"/>
    </location>
</feature>
<feature type="transmembrane region" description="Helical" evidence="11">
    <location>
        <begin position="12"/>
        <end position="35"/>
    </location>
</feature>
<dbReference type="InterPro" id="IPR041489">
    <property type="entry name" value="PDZ_6"/>
</dbReference>
<dbReference type="InterPro" id="IPR008915">
    <property type="entry name" value="Peptidase_M50"/>
</dbReference>
<evidence type="ECO:0000256" key="6">
    <source>
        <dbReference type="ARBA" id="ARBA00022801"/>
    </source>
</evidence>
<dbReference type="CDD" id="cd23081">
    <property type="entry name" value="cpPDZ_EcRseP-like"/>
    <property type="match status" value="1"/>
</dbReference>
<keyword evidence="7" id="KW-0862">Zinc</keyword>
<dbReference type="RefSeq" id="WP_317833304.1">
    <property type="nucleotide sequence ID" value="NZ_CP136920.1"/>
</dbReference>
<evidence type="ECO:0000256" key="10">
    <source>
        <dbReference type="ARBA" id="ARBA00023136"/>
    </source>
</evidence>
<keyword evidence="9 13" id="KW-0482">Metalloprotease</keyword>
<evidence type="ECO:0000256" key="5">
    <source>
        <dbReference type="ARBA" id="ARBA00022692"/>
    </source>
</evidence>
<evidence type="ECO:0000256" key="11">
    <source>
        <dbReference type="SAM" id="Phobius"/>
    </source>
</evidence>
<accession>A0AAQ3L7F0</accession>
<dbReference type="Gene3D" id="2.30.42.10">
    <property type="match status" value="2"/>
</dbReference>
<dbReference type="KEGG" id="puo:RZN69_20435"/>
<name>A0AAQ3L7F0_9BACT</name>
<feature type="transmembrane region" description="Helical" evidence="11">
    <location>
        <begin position="501"/>
        <end position="524"/>
    </location>
</feature>
<feature type="transmembrane region" description="Helical" evidence="11">
    <location>
        <begin position="544"/>
        <end position="567"/>
    </location>
</feature>
<dbReference type="InterPro" id="IPR036034">
    <property type="entry name" value="PDZ_sf"/>
</dbReference>
<evidence type="ECO:0000256" key="9">
    <source>
        <dbReference type="ARBA" id="ARBA00023049"/>
    </source>
</evidence>
<dbReference type="AlphaFoldDB" id="A0AAQ3L7F0"/>
<dbReference type="GO" id="GO:0004222">
    <property type="term" value="F:metalloendopeptidase activity"/>
    <property type="evidence" value="ECO:0007669"/>
    <property type="project" value="InterPro"/>
</dbReference>
<keyword evidence="14" id="KW-1185">Reference proteome</keyword>
<dbReference type="SUPFAM" id="SSF50156">
    <property type="entry name" value="PDZ domain-like"/>
    <property type="match status" value="3"/>
</dbReference>
<evidence type="ECO:0000256" key="7">
    <source>
        <dbReference type="ARBA" id="ARBA00022833"/>
    </source>
</evidence>
<evidence type="ECO:0000313" key="13">
    <source>
        <dbReference type="EMBL" id="WOO40994.1"/>
    </source>
</evidence>
<evidence type="ECO:0000313" key="14">
    <source>
        <dbReference type="Proteomes" id="UP001304300"/>
    </source>
</evidence>
<dbReference type="SMART" id="SM00228">
    <property type="entry name" value="PDZ"/>
    <property type="match status" value="2"/>
</dbReference>
<evidence type="ECO:0000256" key="8">
    <source>
        <dbReference type="ARBA" id="ARBA00022989"/>
    </source>
</evidence>
<dbReference type="Proteomes" id="UP001304300">
    <property type="component" value="Chromosome"/>
</dbReference>
<evidence type="ECO:0000256" key="3">
    <source>
        <dbReference type="ARBA" id="ARBA00007931"/>
    </source>
</evidence>
<evidence type="ECO:0000259" key="12">
    <source>
        <dbReference type="PROSITE" id="PS50106"/>
    </source>
</evidence>
<dbReference type="InterPro" id="IPR004387">
    <property type="entry name" value="Pept_M50_Zn"/>
</dbReference>
<keyword evidence="6" id="KW-0378">Hydrolase</keyword>
<proteinExistence type="inferred from homology"/>
<keyword evidence="5 11" id="KW-0812">Transmembrane</keyword>
<organism evidence="13 14">
    <name type="scientific">Rubellicoccus peritrichatus</name>
    <dbReference type="NCBI Taxonomy" id="3080537"/>
    <lineage>
        <taxon>Bacteria</taxon>
        <taxon>Pseudomonadati</taxon>
        <taxon>Verrucomicrobiota</taxon>
        <taxon>Opitutia</taxon>
        <taxon>Puniceicoccales</taxon>
        <taxon>Cerasicoccaceae</taxon>
        <taxon>Rubellicoccus</taxon>
    </lineage>
</organism>
<evidence type="ECO:0000256" key="4">
    <source>
        <dbReference type="ARBA" id="ARBA00022670"/>
    </source>
</evidence>
<dbReference type="GO" id="GO:0006508">
    <property type="term" value="P:proteolysis"/>
    <property type="evidence" value="ECO:0007669"/>
    <property type="project" value="UniProtKB-KW"/>
</dbReference>
<dbReference type="NCBIfam" id="TIGR00054">
    <property type="entry name" value="RIP metalloprotease RseP"/>
    <property type="match status" value="1"/>
</dbReference>
<dbReference type="Pfam" id="PF17820">
    <property type="entry name" value="PDZ_6"/>
    <property type="match status" value="2"/>
</dbReference>
<comment type="similarity">
    <text evidence="3">Belongs to the peptidase M50B family.</text>
</comment>
<protein>
    <submittedName>
        <fullName evidence="13">RIP metalloprotease RseP</fullName>
    </submittedName>
</protein>
<keyword evidence="8 11" id="KW-1133">Transmembrane helix</keyword>
<dbReference type="PANTHER" id="PTHR42837:SF2">
    <property type="entry name" value="MEMBRANE METALLOPROTEASE ARASP2, CHLOROPLASTIC-RELATED"/>
    <property type="match status" value="1"/>
</dbReference>
<sequence>MSGLADLLSNTWGLILVVVFFCGAIFFHELGHFLAAKWRGLKIERFSIGFGPRLFGWKGKDGVDYRVSLLPLGGYVALPQLADMRLIEGESETPSDKLPPIGYWDKMIVAVAGPAFNVILATFLAIIVWIVGFPSSVQMQSRTIGYVFPTLTIDEDVTVLGPAAQAGLKAGDEILEIDGKEVDNWSDITKYIVTGSGRDSLDNPEVILKIRRGDEIMDVNVSPELNEINARSGKQIRAIGIYPGSPLPLGWINPNSPAEKAGLKVGDIVETANGKRVYSTPDLNDIIEPMGGKEVVLGIVRDGKTMDITVVPEVVPVTKALLQLTESNSESPAVWEFLPKYLDENAEETSLTAKANIVVFDAPISGKYHEMLPVGAVISKVNGQPVDSLETLQAALAADQGETTEIAFTRKGVEGVASLDGSFKEEIIPPTTRTLIGFSVDPGTVITYPNPVSQVRDQIEMTFLFIGSLLSPNSDVGINQLSGPVGIGRVLHTFSLQDLRLAIWFSVLLNINLAILNLMPIPVLDGGHMTIATITRIIGKAPPINVVGAIQGAVMLMLFGLMFYVMFNDSMDWLGDHEAEQNYLRDKEYQIPVNFSGKQ</sequence>
<evidence type="ECO:0000256" key="2">
    <source>
        <dbReference type="ARBA" id="ARBA00004141"/>
    </source>
</evidence>
<keyword evidence="10 11" id="KW-0472">Membrane</keyword>
<dbReference type="PANTHER" id="PTHR42837">
    <property type="entry name" value="REGULATOR OF SIGMA-E PROTEASE RSEP"/>
    <property type="match status" value="1"/>
</dbReference>
<dbReference type="InterPro" id="IPR001478">
    <property type="entry name" value="PDZ"/>
</dbReference>
<comment type="cofactor">
    <cofactor evidence="1">
        <name>Zn(2+)</name>
        <dbReference type="ChEBI" id="CHEBI:29105"/>
    </cofactor>
</comment>
<dbReference type="EMBL" id="CP136920">
    <property type="protein sequence ID" value="WOO40994.1"/>
    <property type="molecule type" value="Genomic_DNA"/>
</dbReference>
<gene>
    <name evidence="13" type="primary">rseP</name>
    <name evidence="13" type="ORF">RZN69_20435</name>
</gene>
<dbReference type="Pfam" id="PF02163">
    <property type="entry name" value="Peptidase_M50"/>
    <property type="match status" value="1"/>
</dbReference>